<evidence type="ECO:0000313" key="2">
    <source>
        <dbReference type="Proteomes" id="UP001597185"/>
    </source>
</evidence>
<sequence>MEHVRLEVGFDVEVGTDHDFYWISWIEPERNLLLGWHQDDDHPEYGNVHFQLSQSDADTLRESAEYLDMHPLAVVEARLDQLPAVVHARAP</sequence>
<reference evidence="1 2" key="1">
    <citation type="journal article" date="2019" name="Int. J. Syst. Evol. Microbiol.">
        <title>The Global Catalogue of Microorganisms (GCM) 10K type strain sequencing project: providing services to taxonomists for standard genome sequencing and annotation.</title>
        <authorList>
            <consortium name="The Broad Institute Genomics Platform"/>
            <consortium name="The Broad Institute Genome Sequencing Center for Infectious Disease"/>
            <person name="Wu L."/>
            <person name="Ma J."/>
        </authorList>
    </citation>
    <scope>NUCLEOTIDE SEQUENCE [LARGE SCALE GENOMIC DNA]</scope>
    <source>
        <strain evidence="1 2">CGMCC 1.12689</strain>
    </source>
</reference>
<name>A0ABD6BZS2_9EURY</name>
<keyword evidence="2" id="KW-1185">Reference proteome</keyword>
<evidence type="ECO:0000313" key="1">
    <source>
        <dbReference type="EMBL" id="MFD1570532.1"/>
    </source>
</evidence>
<dbReference type="RefSeq" id="WP_256416794.1">
    <property type="nucleotide sequence ID" value="NZ_JANHDL010000001.1"/>
</dbReference>
<organism evidence="1 2">
    <name type="scientific">Halorubrum laminariae</name>
    <dbReference type="NCBI Taxonomy" id="1433523"/>
    <lineage>
        <taxon>Archaea</taxon>
        <taxon>Methanobacteriati</taxon>
        <taxon>Methanobacteriota</taxon>
        <taxon>Stenosarchaea group</taxon>
        <taxon>Halobacteria</taxon>
        <taxon>Halobacteriales</taxon>
        <taxon>Haloferacaceae</taxon>
        <taxon>Halorubrum</taxon>
    </lineage>
</organism>
<comment type="caution">
    <text evidence="1">The sequence shown here is derived from an EMBL/GenBank/DDBJ whole genome shotgun (WGS) entry which is preliminary data.</text>
</comment>
<accession>A0ABD6BZS2</accession>
<gene>
    <name evidence="1" type="ORF">ACFR9T_08015</name>
</gene>
<dbReference type="AlphaFoldDB" id="A0ABD6BZS2"/>
<dbReference type="EMBL" id="JBHUDB010000004">
    <property type="protein sequence ID" value="MFD1570532.1"/>
    <property type="molecule type" value="Genomic_DNA"/>
</dbReference>
<proteinExistence type="predicted"/>
<protein>
    <submittedName>
        <fullName evidence="1">Uncharacterized protein</fullName>
    </submittedName>
</protein>
<dbReference type="Proteomes" id="UP001597185">
    <property type="component" value="Unassembled WGS sequence"/>
</dbReference>